<dbReference type="InterPro" id="IPR011990">
    <property type="entry name" value="TPR-like_helical_dom_sf"/>
</dbReference>
<dbReference type="Gene3D" id="1.25.40.10">
    <property type="entry name" value="Tetratricopeptide repeat domain"/>
    <property type="match status" value="1"/>
</dbReference>
<name>A0A382FHV3_9ZZZZ</name>
<dbReference type="SUPFAM" id="SSF81901">
    <property type="entry name" value="HCP-like"/>
    <property type="match status" value="1"/>
</dbReference>
<dbReference type="Pfam" id="PF08238">
    <property type="entry name" value="Sel1"/>
    <property type="match status" value="2"/>
</dbReference>
<protein>
    <recommendedName>
        <fullName evidence="2">Sel1 repeat family protein</fullName>
    </recommendedName>
</protein>
<sequence length="118" mass="13190">MKKLFLLLLLSLGFIGSAFADINDAEDAYESGDYKTAFQEFLVLARKGDSLAQSWVGYLYDHGQGIAENDTQAVHWYKKAADQGSAYSQNALGLMYEMGHGIPKNYTQAVHWYRKAAN</sequence>
<proteinExistence type="predicted"/>
<feature type="non-terminal residue" evidence="1">
    <location>
        <position position="118"/>
    </location>
</feature>
<dbReference type="InterPro" id="IPR052748">
    <property type="entry name" value="ISR_Activator"/>
</dbReference>
<dbReference type="AlphaFoldDB" id="A0A382FHV3"/>
<reference evidence="1" key="1">
    <citation type="submission" date="2018-05" db="EMBL/GenBank/DDBJ databases">
        <authorList>
            <person name="Lanie J.A."/>
            <person name="Ng W.-L."/>
            <person name="Kazmierczak K.M."/>
            <person name="Andrzejewski T.M."/>
            <person name="Davidsen T.M."/>
            <person name="Wayne K.J."/>
            <person name="Tettelin H."/>
            <person name="Glass J.I."/>
            <person name="Rusch D."/>
            <person name="Podicherti R."/>
            <person name="Tsui H.-C.T."/>
            <person name="Winkler M.E."/>
        </authorList>
    </citation>
    <scope>NUCLEOTIDE SEQUENCE</scope>
</reference>
<evidence type="ECO:0008006" key="2">
    <source>
        <dbReference type="Google" id="ProtNLM"/>
    </source>
</evidence>
<dbReference type="PANTHER" id="PTHR45011:SF1">
    <property type="entry name" value="DAP3-BINDING CELL DEATH ENHANCER 1"/>
    <property type="match status" value="1"/>
</dbReference>
<accession>A0A382FHV3</accession>
<dbReference type="PANTHER" id="PTHR45011">
    <property type="entry name" value="DAP3-BINDING CELL DEATH ENHANCER 1"/>
    <property type="match status" value="1"/>
</dbReference>
<evidence type="ECO:0000313" key="1">
    <source>
        <dbReference type="EMBL" id="SVB62239.1"/>
    </source>
</evidence>
<organism evidence="1">
    <name type="scientific">marine metagenome</name>
    <dbReference type="NCBI Taxonomy" id="408172"/>
    <lineage>
        <taxon>unclassified sequences</taxon>
        <taxon>metagenomes</taxon>
        <taxon>ecological metagenomes</taxon>
    </lineage>
</organism>
<dbReference type="SMART" id="SM00671">
    <property type="entry name" value="SEL1"/>
    <property type="match status" value="2"/>
</dbReference>
<dbReference type="EMBL" id="UINC01049910">
    <property type="protein sequence ID" value="SVB62239.1"/>
    <property type="molecule type" value="Genomic_DNA"/>
</dbReference>
<gene>
    <name evidence="1" type="ORF">METZ01_LOCUS215093</name>
</gene>
<dbReference type="InterPro" id="IPR006597">
    <property type="entry name" value="Sel1-like"/>
</dbReference>